<dbReference type="Pfam" id="PF13970">
    <property type="entry name" value="DUF4221"/>
    <property type="match status" value="1"/>
</dbReference>
<dbReference type="RefSeq" id="WP_111322938.1">
    <property type="nucleotide sequence ID" value="NZ_QKZT01000027.1"/>
</dbReference>
<gene>
    <name evidence="1" type="ORF">LV85_04109</name>
</gene>
<dbReference type="AlphaFoldDB" id="A0A2W7S8X0"/>
<accession>A0A2W7S8X0</accession>
<evidence type="ECO:0000313" key="2">
    <source>
        <dbReference type="Proteomes" id="UP000248882"/>
    </source>
</evidence>
<dbReference type="InterPro" id="IPR025316">
    <property type="entry name" value="DUF4221"/>
</dbReference>
<dbReference type="Proteomes" id="UP000248882">
    <property type="component" value="Unassembled WGS sequence"/>
</dbReference>
<dbReference type="EMBL" id="QKZT01000027">
    <property type="protein sequence ID" value="PZX47012.1"/>
    <property type="molecule type" value="Genomic_DNA"/>
</dbReference>
<sequence>MNRYSYLVLVLGLAACSSEKDSQEGNERAIDFSYELDTIMVDAGDEFIHVNWQLTTSDLSADEKYFYNFKTGAKEPGLEVIDLENLKLDHVIPMELDGPNGLRSPYVSHVYTLPDGTFYLSDNYEVYHFDQKGNKLSTLVYAKEEFDGEKLPAEKRIQLNETMSADGKTLLALYGGQKMQDSPEGLAIFDMDAQQVTYKPLSLFAELEKHQTVFYYEGEHPMQMFMAQIHLQLKQDSLLYSNSAQNKIFFYNLKTDSLTSKTYSSSYTSQEAAGNYPNRSDSESEFQEIAKNKEKEVNYGQLFFDKQNDVYWRFAKEMDRMKGDTIMYKTVLTAFDPEFNQLHEMLLPSDFTLPSKYFAREGMIYTFLNIDDEVAFVRLKPTISYE</sequence>
<comment type="caution">
    <text evidence="1">The sequence shown here is derived from an EMBL/GenBank/DDBJ whole genome shotgun (WGS) entry which is preliminary data.</text>
</comment>
<name>A0A2W7S8X0_9BACT</name>
<protein>
    <submittedName>
        <fullName evidence="1">Uncharacterized protein DUF4221</fullName>
    </submittedName>
</protein>
<dbReference type="InterPro" id="IPR011044">
    <property type="entry name" value="Quino_amine_DH_bsu"/>
</dbReference>
<keyword evidence="2" id="KW-1185">Reference proteome</keyword>
<reference evidence="1 2" key="1">
    <citation type="submission" date="2018-06" db="EMBL/GenBank/DDBJ databases">
        <title>Genomic Encyclopedia of Archaeal and Bacterial Type Strains, Phase II (KMG-II): from individual species to whole genera.</title>
        <authorList>
            <person name="Goeker M."/>
        </authorList>
    </citation>
    <scope>NUCLEOTIDE SEQUENCE [LARGE SCALE GENOMIC DNA]</scope>
    <source>
        <strain evidence="1 2">DSM 19830</strain>
    </source>
</reference>
<organism evidence="1 2">
    <name type="scientific">Algoriphagus chordae</name>
    <dbReference type="NCBI Taxonomy" id="237019"/>
    <lineage>
        <taxon>Bacteria</taxon>
        <taxon>Pseudomonadati</taxon>
        <taxon>Bacteroidota</taxon>
        <taxon>Cytophagia</taxon>
        <taxon>Cytophagales</taxon>
        <taxon>Cyclobacteriaceae</taxon>
        <taxon>Algoriphagus</taxon>
    </lineage>
</organism>
<dbReference type="OrthoDB" id="833511at2"/>
<proteinExistence type="predicted"/>
<evidence type="ECO:0000313" key="1">
    <source>
        <dbReference type="EMBL" id="PZX47012.1"/>
    </source>
</evidence>
<dbReference type="PROSITE" id="PS51257">
    <property type="entry name" value="PROKAR_LIPOPROTEIN"/>
    <property type="match status" value="1"/>
</dbReference>
<dbReference type="SUPFAM" id="SSF50969">
    <property type="entry name" value="YVTN repeat-like/Quinoprotein amine dehydrogenase"/>
    <property type="match status" value="1"/>
</dbReference>